<dbReference type="FunFam" id="3.40.190.10:FF:000029">
    <property type="entry name" value="Chorismate mutase/Prephenate dehydratase"/>
    <property type="match status" value="1"/>
</dbReference>
<evidence type="ECO:0000256" key="4">
    <source>
        <dbReference type="ARBA" id="ARBA00004741"/>
    </source>
</evidence>
<dbReference type="GO" id="GO:0009094">
    <property type="term" value="P:L-phenylalanine biosynthetic process"/>
    <property type="evidence" value="ECO:0007669"/>
    <property type="project" value="UniProtKB-UniPathway"/>
</dbReference>
<dbReference type="Gene3D" id="3.40.190.10">
    <property type="entry name" value="Periplasmic binding protein-like II"/>
    <property type="match status" value="2"/>
</dbReference>
<dbReference type="OrthoDB" id="9802281at2"/>
<evidence type="ECO:0000313" key="24">
    <source>
        <dbReference type="EMBL" id="AUM11572.1"/>
    </source>
</evidence>
<feature type="site" description="Essential for prephenate dehydratase activity" evidence="19">
    <location>
        <position position="266"/>
    </location>
</feature>
<dbReference type="PROSITE" id="PS00858">
    <property type="entry name" value="PREPHENATE_DEHYDR_2"/>
    <property type="match status" value="1"/>
</dbReference>
<dbReference type="GO" id="GO:0004664">
    <property type="term" value="F:prephenate dehydratase activity"/>
    <property type="evidence" value="ECO:0007669"/>
    <property type="project" value="UniProtKB-EC"/>
</dbReference>
<dbReference type="SUPFAM" id="SSF55021">
    <property type="entry name" value="ACT-like"/>
    <property type="match status" value="1"/>
</dbReference>
<dbReference type="UniPathway" id="UPA00120">
    <property type="reaction ID" value="UER00203"/>
</dbReference>
<evidence type="ECO:0000256" key="11">
    <source>
        <dbReference type="ARBA" id="ARBA00023141"/>
    </source>
</evidence>
<feature type="domain" description="Chorismate mutase" evidence="21">
    <location>
        <begin position="2"/>
        <end position="97"/>
    </location>
</feature>
<evidence type="ECO:0000256" key="3">
    <source>
        <dbReference type="ARBA" id="ARBA00004496"/>
    </source>
</evidence>
<evidence type="ECO:0000313" key="25">
    <source>
        <dbReference type="Proteomes" id="UP000235116"/>
    </source>
</evidence>
<protein>
    <recommendedName>
        <fullName evidence="8">Bifunctional chorismate mutase/prephenate dehydratase</fullName>
        <ecNumber evidence="7">4.2.1.51</ecNumber>
        <ecNumber evidence="6">5.4.99.5</ecNumber>
    </recommendedName>
    <alternativeName>
        <fullName evidence="17">Chorismate mutase-prephenate dehydratase</fullName>
    </alternativeName>
    <alternativeName>
        <fullName evidence="16">p-protein</fullName>
    </alternativeName>
</protein>
<dbReference type="InterPro" id="IPR036979">
    <property type="entry name" value="CM_dom_sf"/>
</dbReference>
<evidence type="ECO:0000256" key="13">
    <source>
        <dbReference type="ARBA" id="ARBA00023235"/>
    </source>
</evidence>
<evidence type="ECO:0000259" key="22">
    <source>
        <dbReference type="PROSITE" id="PS51171"/>
    </source>
</evidence>
<keyword evidence="10" id="KW-0028">Amino-acid biosynthesis</keyword>
<evidence type="ECO:0000259" key="21">
    <source>
        <dbReference type="PROSITE" id="PS51168"/>
    </source>
</evidence>
<dbReference type="GO" id="GO:0046417">
    <property type="term" value="P:chorismate metabolic process"/>
    <property type="evidence" value="ECO:0007669"/>
    <property type="project" value="InterPro"/>
</dbReference>
<dbReference type="GO" id="GO:0005737">
    <property type="term" value="C:cytoplasm"/>
    <property type="evidence" value="ECO:0007669"/>
    <property type="project" value="UniProtKB-SubCell"/>
</dbReference>
<keyword evidence="14" id="KW-0456">Lyase</keyword>
<evidence type="ECO:0000256" key="12">
    <source>
        <dbReference type="ARBA" id="ARBA00023222"/>
    </source>
</evidence>
<evidence type="ECO:0000256" key="10">
    <source>
        <dbReference type="ARBA" id="ARBA00022605"/>
    </source>
</evidence>
<evidence type="ECO:0000256" key="7">
    <source>
        <dbReference type="ARBA" id="ARBA00013147"/>
    </source>
</evidence>
<dbReference type="AlphaFoldDB" id="A0A2K9LH20"/>
<keyword evidence="11" id="KW-0057">Aromatic amino acid biosynthesis</keyword>
<dbReference type="InterPro" id="IPR002701">
    <property type="entry name" value="CM_II_prokaryot"/>
</dbReference>
<evidence type="ECO:0000259" key="23">
    <source>
        <dbReference type="PROSITE" id="PS51671"/>
    </source>
</evidence>
<dbReference type="FunFam" id="3.30.70.260:FF:000012">
    <property type="entry name" value="Prephenate dehydratase"/>
    <property type="match status" value="1"/>
</dbReference>
<comment type="pathway">
    <text evidence="4">Amino-acid biosynthesis; L-phenylalanine biosynthesis; phenylpyruvate from prephenate: step 1/1.</text>
</comment>
<dbReference type="CDD" id="cd13630">
    <property type="entry name" value="PBP2_PDT_1"/>
    <property type="match status" value="1"/>
</dbReference>
<dbReference type="PIRSF" id="PIRSF001500">
    <property type="entry name" value="Chor_mut_pdt_Ppr"/>
    <property type="match status" value="1"/>
</dbReference>
<keyword evidence="20" id="KW-0175">Coiled coil</keyword>
<evidence type="ECO:0000256" key="6">
    <source>
        <dbReference type="ARBA" id="ARBA00012404"/>
    </source>
</evidence>
<name>A0A2K9LH20_9GAMM</name>
<dbReference type="EC" id="5.4.99.5" evidence="6"/>
<dbReference type="InterPro" id="IPR045865">
    <property type="entry name" value="ACT-like_dom_sf"/>
</dbReference>
<dbReference type="Pfam" id="PF00800">
    <property type="entry name" value="PDT"/>
    <property type="match status" value="1"/>
</dbReference>
<dbReference type="Gene3D" id="3.30.70.260">
    <property type="match status" value="1"/>
</dbReference>
<dbReference type="NCBIfam" id="NF008865">
    <property type="entry name" value="PRK11898.1"/>
    <property type="match status" value="1"/>
</dbReference>
<evidence type="ECO:0000256" key="5">
    <source>
        <dbReference type="ARBA" id="ARBA00004817"/>
    </source>
</evidence>
<accession>A0A2K9LH20</accession>
<gene>
    <name evidence="24" type="primary">pheA</name>
    <name evidence="24" type="ORF">Kalk_03685</name>
</gene>
<keyword evidence="15" id="KW-0511">Multifunctional enzyme</keyword>
<dbReference type="NCBIfam" id="TIGR01807">
    <property type="entry name" value="CM_P2"/>
    <property type="match status" value="1"/>
</dbReference>
<dbReference type="InterPro" id="IPR010957">
    <property type="entry name" value="G/b/e-P-prot_chorismate_mutase"/>
</dbReference>
<dbReference type="FunFam" id="1.20.59.10:FF:000004">
    <property type="entry name" value="Prephenate dehydratase"/>
    <property type="match status" value="1"/>
</dbReference>
<dbReference type="RefSeq" id="WP_101892912.1">
    <property type="nucleotide sequence ID" value="NZ_CP022684.1"/>
</dbReference>
<evidence type="ECO:0000256" key="18">
    <source>
        <dbReference type="ARBA" id="ARBA00047848"/>
    </source>
</evidence>
<dbReference type="InterPro" id="IPR001086">
    <property type="entry name" value="Preph_deHydtase"/>
</dbReference>
<evidence type="ECO:0000256" key="16">
    <source>
        <dbReference type="ARBA" id="ARBA00031175"/>
    </source>
</evidence>
<dbReference type="InterPro" id="IPR008242">
    <property type="entry name" value="Chor_mutase/pphenate_deHydtase"/>
</dbReference>
<dbReference type="UniPathway" id="UPA00121">
    <property type="reaction ID" value="UER00345"/>
</dbReference>
<proteinExistence type="predicted"/>
<dbReference type="Pfam" id="PF01842">
    <property type="entry name" value="ACT"/>
    <property type="match status" value="1"/>
</dbReference>
<dbReference type="SUPFAM" id="SSF53850">
    <property type="entry name" value="Periplasmic binding protein-like II"/>
    <property type="match status" value="1"/>
</dbReference>
<comment type="catalytic activity">
    <reaction evidence="1">
        <text>chorismate = prephenate</text>
        <dbReference type="Rhea" id="RHEA:13897"/>
        <dbReference type="ChEBI" id="CHEBI:29748"/>
        <dbReference type="ChEBI" id="CHEBI:29934"/>
        <dbReference type="EC" id="5.4.99.5"/>
    </reaction>
</comment>
<dbReference type="Pfam" id="PF01817">
    <property type="entry name" value="CM_2"/>
    <property type="match status" value="1"/>
</dbReference>
<dbReference type="SMART" id="SM00830">
    <property type="entry name" value="CM_2"/>
    <property type="match status" value="1"/>
</dbReference>
<dbReference type="PANTHER" id="PTHR21022:SF19">
    <property type="entry name" value="PREPHENATE DEHYDRATASE-RELATED"/>
    <property type="match status" value="1"/>
</dbReference>
<comment type="function">
    <text evidence="2">Catalyzes the Claisen rearrangement of chorismate to prephenate and the decarboxylation/dehydration of prephenate to phenylpyruvate.</text>
</comment>
<feature type="coiled-coil region" evidence="20">
    <location>
        <begin position="8"/>
        <end position="35"/>
    </location>
</feature>
<comment type="catalytic activity">
    <reaction evidence="18">
        <text>prephenate + H(+) = 3-phenylpyruvate + CO2 + H2O</text>
        <dbReference type="Rhea" id="RHEA:21648"/>
        <dbReference type="ChEBI" id="CHEBI:15377"/>
        <dbReference type="ChEBI" id="CHEBI:15378"/>
        <dbReference type="ChEBI" id="CHEBI:16526"/>
        <dbReference type="ChEBI" id="CHEBI:18005"/>
        <dbReference type="ChEBI" id="CHEBI:29934"/>
        <dbReference type="EC" id="4.2.1.51"/>
    </reaction>
</comment>
<dbReference type="PROSITE" id="PS51168">
    <property type="entry name" value="CHORISMATE_MUT_2"/>
    <property type="match status" value="1"/>
</dbReference>
<evidence type="ECO:0000256" key="14">
    <source>
        <dbReference type="ARBA" id="ARBA00023239"/>
    </source>
</evidence>
<dbReference type="InterPro" id="IPR036263">
    <property type="entry name" value="Chorismate_II_sf"/>
</dbReference>
<dbReference type="CDD" id="cd04905">
    <property type="entry name" value="ACT_CM-PDT"/>
    <property type="match status" value="1"/>
</dbReference>
<sequence length="366" mass="40792">MSDSKPTLETLRDTIDQLDRQIQELINKRASCAQQVADVKQAGMEEGEKAVFYRPEREAQVLRRVMERNSGPLNNESMARLFREIMSACLALEEPMSIAYLGPEGTFTQAAAQKHFGHAVRTLPMATIDEVFREVESGSAHYGVVPVENSTEGVVNTTLDSFTHANVTICGEVELRIHHHLLVGANTKENSISRIYSHQQSFAQCRQWLDAHYPAADRIPVSSNSDAAKRMQSEWNAAAIAGEVAAEIYGLKKVASNIEDNPHNSTRFLIVGREHVPSSGQDKTSIIVSMKNKPGALYELLAPFHEAGIMLTRVETRPSRDGTWAYLFFIDFEGHENTESVKNVLKHVEELAVYVKRLGSYPKAVL</sequence>
<dbReference type="SUPFAM" id="SSF48600">
    <property type="entry name" value="Chorismate mutase II"/>
    <property type="match status" value="1"/>
</dbReference>
<dbReference type="Gene3D" id="1.20.59.10">
    <property type="entry name" value="Chorismate mutase"/>
    <property type="match status" value="1"/>
</dbReference>
<evidence type="ECO:0000256" key="2">
    <source>
        <dbReference type="ARBA" id="ARBA00002364"/>
    </source>
</evidence>
<dbReference type="PROSITE" id="PS51671">
    <property type="entry name" value="ACT"/>
    <property type="match status" value="1"/>
</dbReference>
<reference evidence="25" key="1">
    <citation type="submission" date="2017-08" db="EMBL/GenBank/DDBJ databases">
        <title>Direct submision.</title>
        <authorList>
            <person name="Kim S.-J."/>
            <person name="Rhee S.-K."/>
        </authorList>
    </citation>
    <scope>NUCLEOTIDE SEQUENCE [LARGE SCALE GENOMIC DNA]</scope>
    <source>
        <strain evidence="25">GI5</strain>
    </source>
</reference>
<evidence type="ECO:0000256" key="8">
    <source>
        <dbReference type="ARBA" id="ARBA00014401"/>
    </source>
</evidence>
<dbReference type="PANTHER" id="PTHR21022">
    <property type="entry name" value="PREPHENATE DEHYDRATASE P PROTEIN"/>
    <property type="match status" value="1"/>
</dbReference>
<keyword evidence="13" id="KW-0413">Isomerase</keyword>
<evidence type="ECO:0000256" key="1">
    <source>
        <dbReference type="ARBA" id="ARBA00000824"/>
    </source>
</evidence>
<dbReference type="InterPro" id="IPR002912">
    <property type="entry name" value="ACT_dom"/>
</dbReference>
<dbReference type="KEGG" id="kak:Kalk_03685"/>
<dbReference type="GO" id="GO:0004106">
    <property type="term" value="F:chorismate mutase activity"/>
    <property type="evidence" value="ECO:0007669"/>
    <property type="project" value="UniProtKB-EC"/>
</dbReference>
<evidence type="ECO:0000256" key="17">
    <source>
        <dbReference type="ARBA" id="ARBA00031520"/>
    </source>
</evidence>
<feature type="domain" description="ACT" evidence="23">
    <location>
        <begin position="285"/>
        <end position="362"/>
    </location>
</feature>
<evidence type="ECO:0000256" key="15">
    <source>
        <dbReference type="ARBA" id="ARBA00023268"/>
    </source>
</evidence>
<keyword evidence="9" id="KW-0963">Cytoplasm</keyword>
<dbReference type="EC" id="4.2.1.51" evidence="7"/>
<feature type="domain" description="Prephenate dehydratase" evidence="22">
    <location>
        <begin position="97"/>
        <end position="273"/>
    </location>
</feature>
<dbReference type="EMBL" id="CP022684">
    <property type="protein sequence ID" value="AUM11572.1"/>
    <property type="molecule type" value="Genomic_DNA"/>
</dbReference>
<dbReference type="InterPro" id="IPR018528">
    <property type="entry name" value="Preph_deHydtase_CS"/>
</dbReference>
<dbReference type="PROSITE" id="PS00857">
    <property type="entry name" value="PREPHENATE_DEHYDR_1"/>
    <property type="match status" value="1"/>
</dbReference>
<dbReference type="Proteomes" id="UP000235116">
    <property type="component" value="Chromosome"/>
</dbReference>
<dbReference type="PROSITE" id="PS51171">
    <property type="entry name" value="PREPHENATE_DEHYDR_3"/>
    <property type="match status" value="1"/>
</dbReference>
<keyword evidence="25" id="KW-1185">Reference proteome</keyword>
<dbReference type="FunFam" id="3.40.190.10:FF:000034">
    <property type="entry name" value="Chorismate mutase/prephenate dehydratase"/>
    <property type="match status" value="1"/>
</dbReference>
<evidence type="ECO:0000256" key="20">
    <source>
        <dbReference type="SAM" id="Coils"/>
    </source>
</evidence>
<organism evidence="24 25">
    <name type="scientific">Ketobacter alkanivorans</name>
    <dbReference type="NCBI Taxonomy" id="1917421"/>
    <lineage>
        <taxon>Bacteria</taxon>
        <taxon>Pseudomonadati</taxon>
        <taxon>Pseudomonadota</taxon>
        <taxon>Gammaproteobacteria</taxon>
        <taxon>Pseudomonadales</taxon>
        <taxon>Ketobacteraceae</taxon>
        <taxon>Ketobacter</taxon>
    </lineage>
</organism>
<evidence type="ECO:0000256" key="9">
    <source>
        <dbReference type="ARBA" id="ARBA00022490"/>
    </source>
</evidence>
<comment type="pathway">
    <text evidence="5">Metabolic intermediate biosynthesis; prephenate biosynthesis; prephenate from chorismate: step 1/1.</text>
</comment>
<keyword evidence="12" id="KW-0584">Phenylalanine biosynthesis</keyword>
<evidence type="ECO:0000256" key="19">
    <source>
        <dbReference type="PIRSR" id="PIRSR001500-2"/>
    </source>
</evidence>
<comment type="subcellular location">
    <subcellularLocation>
        <location evidence="3">Cytoplasm</location>
    </subcellularLocation>
</comment>